<dbReference type="InterPro" id="IPR001412">
    <property type="entry name" value="aa-tRNA-synth_I_CS"/>
</dbReference>
<gene>
    <name evidence="12" type="primary">valS</name>
    <name evidence="16" type="ORF">PYTT_2367</name>
</gene>
<dbReference type="CDD" id="cd07962">
    <property type="entry name" value="Anticodon_Ia_Val"/>
    <property type="match status" value="1"/>
</dbReference>
<dbReference type="NCBIfam" id="NF004349">
    <property type="entry name" value="PRK05729.1"/>
    <property type="match status" value="1"/>
</dbReference>
<feature type="short sequence motif" description="'HIGH' region" evidence="12">
    <location>
        <begin position="45"/>
        <end position="55"/>
    </location>
</feature>
<comment type="subunit">
    <text evidence="2 12">Monomer.</text>
</comment>
<keyword evidence="8 12" id="KW-0175">Coiled coil</keyword>
<evidence type="ECO:0000256" key="6">
    <source>
        <dbReference type="ARBA" id="ARBA00022840"/>
    </source>
</evidence>
<evidence type="ECO:0000256" key="5">
    <source>
        <dbReference type="ARBA" id="ARBA00022741"/>
    </source>
</evidence>
<dbReference type="AlphaFoldDB" id="A0A1C7P9G2"/>
<dbReference type="GO" id="GO:0002161">
    <property type="term" value="F:aminoacyl-tRNA deacylase activity"/>
    <property type="evidence" value="ECO:0007669"/>
    <property type="project" value="InterPro"/>
</dbReference>
<keyword evidence="9 12" id="KW-0030">Aminoacyl-tRNA synthetase</keyword>
<evidence type="ECO:0000313" key="16">
    <source>
        <dbReference type="EMBL" id="SEH99178.1"/>
    </source>
</evidence>
<dbReference type="InterPro" id="IPR013155">
    <property type="entry name" value="M/V/L/I-tRNA-synth_anticd-bd"/>
</dbReference>
<dbReference type="NCBIfam" id="TIGR00422">
    <property type="entry name" value="valS"/>
    <property type="match status" value="1"/>
</dbReference>
<dbReference type="InterPro" id="IPR037118">
    <property type="entry name" value="Val-tRNA_synth_C_sf"/>
</dbReference>
<dbReference type="InterPro" id="IPR033705">
    <property type="entry name" value="Anticodon_Ia_Val"/>
</dbReference>
<dbReference type="HAMAP" id="MF_02004">
    <property type="entry name" value="Val_tRNA_synth_type1"/>
    <property type="match status" value="1"/>
</dbReference>
<evidence type="ECO:0000259" key="15">
    <source>
        <dbReference type="Pfam" id="PF10458"/>
    </source>
</evidence>
<evidence type="ECO:0000256" key="10">
    <source>
        <dbReference type="ARBA" id="ARBA00047552"/>
    </source>
</evidence>
<dbReference type="Proteomes" id="UP000176204">
    <property type="component" value="Chromosome I"/>
</dbReference>
<dbReference type="PANTHER" id="PTHR11946">
    <property type="entry name" value="VALYL-TRNA SYNTHETASES"/>
    <property type="match status" value="1"/>
</dbReference>
<dbReference type="SUPFAM" id="SSF46589">
    <property type="entry name" value="tRNA-binding arm"/>
    <property type="match status" value="1"/>
</dbReference>
<evidence type="ECO:0000256" key="4">
    <source>
        <dbReference type="ARBA" id="ARBA00022598"/>
    </source>
</evidence>
<feature type="domain" description="Valyl-tRNA synthetase tRNA-binding arm" evidence="15">
    <location>
        <begin position="825"/>
        <end position="889"/>
    </location>
</feature>
<dbReference type="PROSITE" id="PS00178">
    <property type="entry name" value="AA_TRNA_LIGASE_I"/>
    <property type="match status" value="1"/>
</dbReference>
<keyword evidence="17" id="KW-1185">Reference proteome</keyword>
<dbReference type="STRING" id="1679444.PYTT_2367"/>
<proteinExistence type="inferred from homology"/>
<comment type="similarity">
    <text evidence="11 12">Belongs to the class-I aminoacyl-tRNA synthetase family. ValS type 1 subfamily.</text>
</comment>
<dbReference type="EC" id="6.1.1.9" evidence="12"/>
<dbReference type="Gene3D" id="3.90.740.10">
    <property type="entry name" value="Valyl/Leucyl/Isoleucyl-tRNA synthetase, editing domain"/>
    <property type="match status" value="2"/>
</dbReference>
<dbReference type="GO" id="GO:0006438">
    <property type="term" value="P:valyl-tRNA aminoacylation"/>
    <property type="evidence" value="ECO:0007669"/>
    <property type="project" value="UniProtKB-UniRule"/>
</dbReference>
<name>A0A1C7P9G2_9BACT</name>
<keyword evidence="5 12" id="KW-0547">Nucleotide-binding</keyword>
<dbReference type="GO" id="GO:0004832">
    <property type="term" value="F:valine-tRNA ligase activity"/>
    <property type="evidence" value="ECO:0007669"/>
    <property type="project" value="UniProtKB-UniRule"/>
</dbReference>
<protein>
    <recommendedName>
        <fullName evidence="12">Valine--tRNA ligase</fullName>
        <ecNumber evidence="12">6.1.1.9</ecNumber>
    </recommendedName>
    <alternativeName>
        <fullName evidence="12">Valyl-tRNA synthetase</fullName>
        <shortName evidence="12">ValRS</shortName>
    </alternativeName>
</protein>
<comment type="function">
    <text evidence="12">Catalyzes the attachment of valine to tRNA(Val). As ValRS can inadvertently accommodate and process structurally similar amino acids such as threonine, to avoid such errors, it has a 'posttransfer' editing activity that hydrolyzes mischarged Thr-tRNA(Val) in a tRNA-dependent manner.</text>
</comment>
<evidence type="ECO:0000256" key="9">
    <source>
        <dbReference type="ARBA" id="ARBA00023146"/>
    </source>
</evidence>
<keyword evidence="7 12" id="KW-0648">Protein biosynthesis</keyword>
<dbReference type="PANTHER" id="PTHR11946:SF93">
    <property type="entry name" value="VALINE--TRNA LIGASE, CHLOROPLASTIC_MITOCHONDRIAL 2"/>
    <property type="match status" value="1"/>
</dbReference>
<reference evidence="17" key="1">
    <citation type="submission" date="2016-09" db="EMBL/GenBank/DDBJ databases">
        <authorList>
            <person name="Koehorst J."/>
        </authorList>
    </citation>
    <scope>NUCLEOTIDE SEQUENCE [LARGE SCALE GENOMIC DNA]</scope>
</reference>
<dbReference type="Pfam" id="PF10458">
    <property type="entry name" value="Val_tRNA-synt_C"/>
    <property type="match status" value="1"/>
</dbReference>
<dbReference type="InterPro" id="IPR019499">
    <property type="entry name" value="Val-tRNA_synth_tRNA-bd"/>
</dbReference>
<accession>A0A1C7P9G2</accession>
<evidence type="ECO:0000256" key="3">
    <source>
        <dbReference type="ARBA" id="ARBA00022490"/>
    </source>
</evidence>
<dbReference type="Pfam" id="PF08264">
    <property type="entry name" value="Anticodon_1"/>
    <property type="match status" value="1"/>
</dbReference>
<dbReference type="GO" id="GO:0005524">
    <property type="term" value="F:ATP binding"/>
    <property type="evidence" value="ECO:0007669"/>
    <property type="project" value="UniProtKB-UniRule"/>
</dbReference>
<evidence type="ECO:0000259" key="13">
    <source>
        <dbReference type="Pfam" id="PF00133"/>
    </source>
</evidence>
<evidence type="ECO:0000259" key="14">
    <source>
        <dbReference type="Pfam" id="PF08264"/>
    </source>
</evidence>
<feature type="short sequence motif" description="'KMSKS' region" evidence="12">
    <location>
        <begin position="533"/>
        <end position="537"/>
    </location>
</feature>
<dbReference type="Gene3D" id="1.10.287.380">
    <property type="entry name" value="Valyl-tRNA synthetase, C-terminal domain"/>
    <property type="match status" value="1"/>
</dbReference>
<evidence type="ECO:0000256" key="8">
    <source>
        <dbReference type="ARBA" id="ARBA00023054"/>
    </source>
</evidence>
<comment type="subcellular location">
    <subcellularLocation>
        <location evidence="1 12">Cytoplasm</location>
    </subcellularLocation>
</comment>
<evidence type="ECO:0000256" key="1">
    <source>
        <dbReference type="ARBA" id="ARBA00004496"/>
    </source>
</evidence>
<dbReference type="RefSeq" id="WP_067777633.1">
    <property type="nucleotide sequence ID" value="NZ_LIGX01000040.1"/>
</dbReference>
<comment type="domain">
    <text evidence="12">ValRS has two distinct active sites: one for aminoacylation and one for editing. The misactivated threonine is translocated from the active site to the editing site.</text>
</comment>
<evidence type="ECO:0000256" key="2">
    <source>
        <dbReference type="ARBA" id="ARBA00011245"/>
    </source>
</evidence>
<evidence type="ECO:0000313" key="17">
    <source>
        <dbReference type="Proteomes" id="UP000176204"/>
    </source>
</evidence>
<dbReference type="InterPro" id="IPR010978">
    <property type="entry name" value="tRNA-bd_arm"/>
</dbReference>
<dbReference type="FunFam" id="3.40.50.620:FF:000032">
    <property type="entry name" value="Valine--tRNA ligase"/>
    <property type="match status" value="1"/>
</dbReference>
<evidence type="ECO:0000256" key="7">
    <source>
        <dbReference type="ARBA" id="ARBA00022917"/>
    </source>
</evidence>
<dbReference type="EMBL" id="LT629973">
    <property type="protein sequence ID" value="SEH99178.1"/>
    <property type="molecule type" value="Genomic_DNA"/>
</dbReference>
<dbReference type="SUPFAM" id="SSF50677">
    <property type="entry name" value="ValRS/IleRS/LeuRS editing domain"/>
    <property type="match status" value="1"/>
</dbReference>
<keyword evidence="6 12" id="KW-0067">ATP-binding</keyword>
<dbReference type="PRINTS" id="PR00986">
    <property type="entry name" value="TRNASYNTHVAL"/>
</dbReference>
<comment type="catalytic activity">
    <reaction evidence="10 12">
        <text>tRNA(Val) + L-valine + ATP = L-valyl-tRNA(Val) + AMP + diphosphate</text>
        <dbReference type="Rhea" id="RHEA:10704"/>
        <dbReference type="Rhea" id="RHEA-COMP:9672"/>
        <dbReference type="Rhea" id="RHEA-COMP:9708"/>
        <dbReference type="ChEBI" id="CHEBI:30616"/>
        <dbReference type="ChEBI" id="CHEBI:33019"/>
        <dbReference type="ChEBI" id="CHEBI:57762"/>
        <dbReference type="ChEBI" id="CHEBI:78442"/>
        <dbReference type="ChEBI" id="CHEBI:78537"/>
        <dbReference type="ChEBI" id="CHEBI:456215"/>
        <dbReference type="EC" id="6.1.1.9"/>
    </reaction>
</comment>
<feature type="coiled-coil region" evidence="12">
    <location>
        <begin position="823"/>
        <end position="850"/>
    </location>
</feature>
<dbReference type="CDD" id="cd00817">
    <property type="entry name" value="ValRS_core"/>
    <property type="match status" value="1"/>
</dbReference>
<dbReference type="SUPFAM" id="SSF52374">
    <property type="entry name" value="Nucleotidylyl transferase"/>
    <property type="match status" value="1"/>
</dbReference>
<dbReference type="GO" id="GO:0005829">
    <property type="term" value="C:cytosol"/>
    <property type="evidence" value="ECO:0007669"/>
    <property type="project" value="TreeGrafter"/>
</dbReference>
<feature type="domain" description="Methionyl/Valyl/Leucyl/Isoleucyl-tRNA synthetase anticodon-binding" evidence="14">
    <location>
        <begin position="615"/>
        <end position="769"/>
    </location>
</feature>
<dbReference type="PATRIC" id="fig|1679444.3.peg.1571"/>
<dbReference type="Pfam" id="PF00133">
    <property type="entry name" value="tRNA-synt_1"/>
    <property type="match status" value="1"/>
</dbReference>
<dbReference type="Gene3D" id="1.10.730.10">
    <property type="entry name" value="Isoleucyl-tRNA Synthetase, Domain 1"/>
    <property type="match status" value="1"/>
</dbReference>
<dbReference type="FunFam" id="1.10.287.380:FF:000001">
    <property type="entry name" value="Valine--tRNA ligase"/>
    <property type="match status" value="1"/>
</dbReference>
<dbReference type="InterPro" id="IPR009008">
    <property type="entry name" value="Val/Leu/Ile-tRNA-synth_edit"/>
</dbReference>
<organism evidence="16 17">
    <name type="scientific">Akkermansia glycaniphila</name>
    <dbReference type="NCBI Taxonomy" id="1679444"/>
    <lineage>
        <taxon>Bacteria</taxon>
        <taxon>Pseudomonadati</taxon>
        <taxon>Verrucomicrobiota</taxon>
        <taxon>Verrucomicrobiia</taxon>
        <taxon>Verrucomicrobiales</taxon>
        <taxon>Akkermansiaceae</taxon>
        <taxon>Akkermansia</taxon>
    </lineage>
</organism>
<dbReference type="SUPFAM" id="SSF47323">
    <property type="entry name" value="Anticodon-binding domain of a subclass of class I aminoacyl-tRNA synthetases"/>
    <property type="match status" value="1"/>
</dbReference>
<dbReference type="Gene3D" id="3.40.50.620">
    <property type="entry name" value="HUPs"/>
    <property type="match status" value="2"/>
</dbReference>
<keyword evidence="4 12" id="KW-0436">Ligase</keyword>
<evidence type="ECO:0000256" key="12">
    <source>
        <dbReference type="HAMAP-Rule" id="MF_02004"/>
    </source>
</evidence>
<keyword evidence="3 12" id="KW-0963">Cytoplasm</keyword>
<dbReference type="InterPro" id="IPR002303">
    <property type="entry name" value="Valyl-tRNA_ligase"/>
</dbReference>
<evidence type="ECO:0000256" key="11">
    <source>
        <dbReference type="ARBA" id="ARBA00060830"/>
    </source>
</evidence>
<dbReference type="InterPro" id="IPR002300">
    <property type="entry name" value="aa-tRNA-synth_Ia"/>
</dbReference>
<comment type="domain">
    <text evidence="12">The C-terminal coiled-coil domain is crucial for aminoacylation activity.</text>
</comment>
<feature type="binding site" evidence="12">
    <location>
        <position position="536"/>
    </location>
    <ligand>
        <name>ATP</name>
        <dbReference type="ChEBI" id="CHEBI:30616"/>
    </ligand>
</feature>
<dbReference type="InterPro" id="IPR009080">
    <property type="entry name" value="tRNAsynth_Ia_anticodon-bd"/>
</dbReference>
<feature type="domain" description="Aminoacyl-tRNA synthetase class Ia" evidence="13">
    <location>
        <begin position="16"/>
        <end position="573"/>
    </location>
</feature>
<sequence>MTELPKAYEPQIVEEKWQSRWMSEHCFHADEHSSKPAYSIVIPPPNVTGVLHLGHVLNNSIQDILARRARQLGKEVLWLPGTDHAGIATQVRVEKDLRQRTGQTRHDLGRDEFLKLVWEWKDKHGGIIFKQLKKLGCSCDWERERFTMDEQFTHEVSRAFVELFKEGLIYRGRRMVNWCPVSLTALSDEEVIMKPTKSKLYTIRYKLENGSGELLVATTRPETIMADVAVAVNPNDPRFGHLIGQNVIRPLCAAPIPIIADEHVEIEFGTGALKITPAHDRADFEIGQKNNLEIIDVLTPDGRIECPGCPELHGLDRFEARDKSVEILRGLGLLHKVEEYENNVGYSERADVPIEPRLSMQWFLKYPCVKEAAEAVASGDITFRPARWAKTYAHWLENIQDWCISRQLWWGHRIPVWYRKNAADTLKAAPSLDVSDEATGNIHVGTTPPADPENWEQDGDVLDTWFSSWLWPFGTMDEELRAKFYPTSDLVTGPDIIFFWVARMIMAGYRFEDRKPFSNVFFTSIIRDILGRKMSKSLGNSPDPLDLMATYGADGLRFGLMRIAPTGTDVRFDESQIGEGRNFANKLYNAARFRMMQGETDAAAEPAYTAVHIDILAKLKQLHTDVADALAAYEFNAYTQALYQFFWSEYCALFLEAIKNDLREGADPSARAATLGTMDTVMRHYLALLHPIMPHITEELWASLGFAAAEAGKPLMVTPLPDPSSLLQNIGEEQRTAAGTLAAALYETANRARNLKAEYNLATNKKVQFILKPSMNVDPDTASRLALLAGAETVGIEPAYAAEKGTPASLTPLGELFLPLEGLVDVDAERERIRKELEKIAREISKCEGKLGNAGFIDRAPADVVAQERARLTEWQSKQAQLTGMLSALL</sequence>
<dbReference type="OrthoDB" id="9810365at2"/>
<dbReference type="KEGG" id="agl:PYTT_2367"/>
<dbReference type="InterPro" id="IPR014729">
    <property type="entry name" value="Rossmann-like_a/b/a_fold"/>
</dbReference>